<reference evidence="5" key="2">
    <citation type="submission" date="2018-10" db="EMBL/GenBank/DDBJ databases">
        <authorList>
            <person name="Peiro R."/>
            <person name="Begona"/>
            <person name="Cbmso G."/>
            <person name="Lopez M."/>
            <person name="Gonzalez S."/>
            <person name="Sacristan E."/>
            <person name="Castillo E."/>
        </authorList>
    </citation>
    <scope>NUCLEOTIDE SEQUENCE [LARGE SCALE GENOMIC DNA]</scope>
</reference>
<dbReference type="Proteomes" id="UP000289200">
    <property type="component" value="Unassembled WGS sequence"/>
</dbReference>
<dbReference type="Pfam" id="PF04977">
    <property type="entry name" value="DivIC"/>
    <property type="match status" value="1"/>
</dbReference>
<proteinExistence type="predicted"/>
<keyword evidence="5" id="KW-1185">Reference proteome</keyword>
<organism evidence="3 6">
    <name type="scientific">Rhodoplanes serenus</name>
    <dbReference type="NCBI Taxonomy" id="200615"/>
    <lineage>
        <taxon>Bacteria</taxon>
        <taxon>Pseudomonadati</taxon>
        <taxon>Pseudomonadota</taxon>
        <taxon>Alphaproteobacteria</taxon>
        <taxon>Hyphomicrobiales</taxon>
        <taxon>Nitrobacteraceae</taxon>
        <taxon>Rhodoplanes</taxon>
    </lineage>
</organism>
<evidence type="ECO:0000313" key="6">
    <source>
        <dbReference type="Proteomes" id="UP000438991"/>
    </source>
</evidence>
<reference evidence="3 6" key="3">
    <citation type="submission" date="2019-11" db="EMBL/GenBank/DDBJ databases">
        <title>Whole-genome sequence of Rhodoplanes serenus DSM 18633, type strain.</title>
        <authorList>
            <person name="Kyndt J.A."/>
            <person name="Meyer T.E."/>
        </authorList>
    </citation>
    <scope>NUCLEOTIDE SEQUENCE [LARGE SCALE GENOMIC DNA]</scope>
    <source>
        <strain evidence="3 6">DSM 18633</strain>
    </source>
</reference>
<comment type="caution">
    <text evidence="3">The sequence shown here is derived from an EMBL/GenBank/DDBJ whole genome shotgun (WGS) entry which is preliminary data.</text>
</comment>
<reference evidence="4" key="1">
    <citation type="submission" date="2018-10" db="EMBL/GenBank/DDBJ databases">
        <authorList>
            <person name="Peiro R."/>
            <person name="Begona"/>
            <person name="Cbmso G."/>
            <person name="Lopez M."/>
            <person name="Gonzalez S."/>
            <person name="Sacristan E."/>
            <person name="Castillo E."/>
        </authorList>
    </citation>
    <scope>NUCLEOTIDE SEQUENCE</scope>
    <source>
        <strain evidence="4">Rhod_genome</strain>
    </source>
</reference>
<dbReference type="EMBL" id="UWOC01000196">
    <property type="protein sequence ID" value="VCU11335.1"/>
    <property type="molecule type" value="Genomic_DNA"/>
</dbReference>
<feature type="transmembrane region" description="Helical" evidence="2">
    <location>
        <begin position="7"/>
        <end position="29"/>
    </location>
</feature>
<dbReference type="AlphaFoldDB" id="A0A327KHM1"/>
<keyword evidence="2" id="KW-0812">Transmembrane</keyword>
<evidence type="ECO:0000256" key="2">
    <source>
        <dbReference type="SAM" id="Phobius"/>
    </source>
</evidence>
<keyword evidence="2" id="KW-0472">Membrane</keyword>
<sequence>MVSRPRLRSIVTALCLYVLASLMIGYFGINAYTGSRGINARKDLDAQIAELTAELEVARAEREVWQRRVALLKSDKLDPDILDERARSLLNYVDRRDLVLILKSR</sequence>
<dbReference type="OrthoDB" id="9815600at2"/>
<name>A0A327KHM1_9BRAD</name>
<dbReference type="Proteomes" id="UP000438991">
    <property type="component" value="Unassembled WGS sequence"/>
</dbReference>
<dbReference type="InterPro" id="IPR007060">
    <property type="entry name" value="FtsL/DivIC"/>
</dbReference>
<evidence type="ECO:0000313" key="5">
    <source>
        <dbReference type="Proteomes" id="UP000289200"/>
    </source>
</evidence>
<accession>A0A327KHM1</accession>
<keyword evidence="2" id="KW-1133">Transmembrane helix</keyword>
<protein>
    <submittedName>
        <fullName evidence="3">Septum formation initiator family protein</fullName>
    </submittedName>
</protein>
<dbReference type="EMBL" id="WNKV01000005">
    <property type="protein sequence ID" value="MTW16296.1"/>
    <property type="molecule type" value="Genomic_DNA"/>
</dbReference>
<evidence type="ECO:0000313" key="4">
    <source>
        <dbReference type="EMBL" id="VCU11335.1"/>
    </source>
</evidence>
<keyword evidence="1" id="KW-0175">Coiled coil</keyword>
<gene>
    <name evidence="3" type="ORF">GJ689_08740</name>
    <name evidence="4" type="ORF">RHODGE_RHODGE_04546</name>
</gene>
<feature type="coiled-coil region" evidence="1">
    <location>
        <begin position="41"/>
        <end position="75"/>
    </location>
</feature>
<evidence type="ECO:0000256" key="1">
    <source>
        <dbReference type="SAM" id="Coils"/>
    </source>
</evidence>
<dbReference type="RefSeq" id="WP_111383458.1">
    <property type="nucleotide sequence ID" value="NZ_NPEW01000006.1"/>
</dbReference>
<evidence type="ECO:0000313" key="3">
    <source>
        <dbReference type="EMBL" id="MTW16296.1"/>
    </source>
</evidence>